<evidence type="ECO:0000259" key="7">
    <source>
        <dbReference type="PROSITE" id="PS50309"/>
    </source>
</evidence>
<dbReference type="EMBL" id="BX284601">
    <property type="protein sequence ID" value="CCD66290.2"/>
    <property type="molecule type" value="Genomic_DNA"/>
</dbReference>
<dbReference type="Pfam" id="PF03607">
    <property type="entry name" value="DCX"/>
    <property type="match status" value="1"/>
</dbReference>
<dbReference type="PANTHER" id="PTHR23005">
    <property type="entry name" value="RETINITIS PIGMENTOSA 1 PROTEIN"/>
    <property type="match status" value="1"/>
</dbReference>
<dbReference type="PaxDb" id="6239-F27C1.13"/>
<sequence length="159" mass="18196">MENGQKTKEESQPSTSALPAEPRNGTIKIYENPARTFTRPYSAKNITIYKENDTFYTGHRVPVSNHRYKTLDVLMDDLNRTMYLPYGVRTITTPMGRTIITSLDQFQHLGKYVASSSNPPKGVDLEKIQEKYSASLRRNPQRTTAGGQSYWVSYENFSF</sequence>
<dbReference type="OrthoDB" id="1738954at2759"/>
<dbReference type="SUPFAM" id="SSF89837">
    <property type="entry name" value="Doublecortin (DC)"/>
    <property type="match status" value="1"/>
</dbReference>
<dbReference type="WormBase" id="F27C1.13">
    <property type="protein sequence ID" value="CE46575"/>
    <property type="gene ID" value="WBGene00017860"/>
</dbReference>
<reference evidence="8 9" key="1">
    <citation type="journal article" date="1998" name="Science">
        <title>Genome sequence of the nematode C. elegans: a platform for investigating biology.</title>
        <authorList>
            <consortium name="The C. elegans sequencing consortium"/>
            <person name="Sulson J.E."/>
            <person name="Waterston R."/>
        </authorList>
    </citation>
    <scope>NUCLEOTIDE SEQUENCE [LARGE SCALE GENOMIC DNA]</scope>
    <source>
        <strain evidence="8 9">Bristol N2</strain>
    </source>
</reference>
<dbReference type="GO" id="GO:0042995">
    <property type="term" value="C:cell projection"/>
    <property type="evidence" value="ECO:0007669"/>
    <property type="project" value="UniProtKB-SubCell"/>
</dbReference>
<dbReference type="InterPro" id="IPR036572">
    <property type="entry name" value="Doublecortin_dom_sf"/>
</dbReference>
<dbReference type="AlphaFoldDB" id="Q1NZ32"/>
<gene>
    <name evidence="8" type="ORF">CELE_F27C1.13</name>
    <name evidence="8 10" type="ORF">F27C1.13</name>
</gene>
<feature type="compositionally biased region" description="Basic and acidic residues" evidence="6">
    <location>
        <begin position="1"/>
        <end position="11"/>
    </location>
</feature>
<evidence type="ECO:0000313" key="10">
    <source>
        <dbReference type="WormBase" id="F27C1.13"/>
    </source>
</evidence>
<dbReference type="PANTHER" id="PTHR23005:SF5">
    <property type="entry name" value="NUP637, PUTATIVE-RELATED"/>
    <property type="match status" value="1"/>
</dbReference>
<organism evidence="8 9">
    <name type="scientific">Caenorhabditis elegans</name>
    <dbReference type="NCBI Taxonomy" id="6239"/>
    <lineage>
        <taxon>Eukaryota</taxon>
        <taxon>Metazoa</taxon>
        <taxon>Ecdysozoa</taxon>
        <taxon>Nematoda</taxon>
        <taxon>Chromadorea</taxon>
        <taxon>Rhabditida</taxon>
        <taxon>Rhabditina</taxon>
        <taxon>Rhabditomorpha</taxon>
        <taxon>Rhabditoidea</taxon>
        <taxon>Rhabditidae</taxon>
        <taxon>Peloderinae</taxon>
        <taxon>Caenorhabditis</taxon>
    </lineage>
</organism>
<keyword evidence="3" id="KW-0963">Cytoplasm</keyword>
<comment type="subcellular location">
    <subcellularLocation>
        <location evidence="1">Cell projection</location>
    </subcellularLocation>
    <subcellularLocation>
        <location evidence="2">Cytoplasm</location>
    </subcellularLocation>
</comment>
<name>Q1NZ32_CAEEL</name>
<dbReference type="HOGENOM" id="CLU_1662369_0_0_1"/>
<dbReference type="GeneID" id="185012"/>
<evidence type="ECO:0000256" key="3">
    <source>
        <dbReference type="ARBA" id="ARBA00022490"/>
    </source>
</evidence>
<evidence type="ECO:0000256" key="1">
    <source>
        <dbReference type="ARBA" id="ARBA00004316"/>
    </source>
</evidence>
<dbReference type="GO" id="GO:0035556">
    <property type="term" value="P:intracellular signal transduction"/>
    <property type="evidence" value="ECO:0007669"/>
    <property type="project" value="InterPro"/>
</dbReference>
<dbReference type="PROSITE" id="PS50309">
    <property type="entry name" value="DC"/>
    <property type="match status" value="1"/>
</dbReference>
<dbReference type="CDD" id="cd16110">
    <property type="entry name" value="DCX1_RP_like"/>
    <property type="match status" value="1"/>
</dbReference>
<feature type="domain" description="Doublecortin" evidence="7">
    <location>
        <begin position="44"/>
        <end position="126"/>
    </location>
</feature>
<keyword evidence="5" id="KW-0966">Cell projection</keyword>
<evidence type="ECO:0000256" key="4">
    <source>
        <dbReference type="ARBA" id="ARBA00022737"/>
    </source>
</evidence>
<keyword evidence="4" id="KW-0677">Repeat</keyword>
<accession>Q1NZ32</accession>
<evidence type="ECO:0000313" key="8">
    <source>
        <dbReference type="EMBL" id="CCD66290.2"/>
    </source>
</evidence>
<dbReference type="KEGG" id="cel:CELE_F27C1.13"/>
<proteinExistence type="predicted"/>
<evidence type="ECO:0000313" key="9">
    <source>
        <dbReference type="Proteomes" id="UP000001940"/>
    </source>
</evidence>
<dbReference type="CTD" id="185012"/>
<feature type="region of interest" description="Disordered" evidence="6">
    <location>
        <begin position="1"/>
        <end position="28"/>
    </location>
</feature>
<dbReference type="UCSC" id="F27C1.13">
    <property type="organism name" value="c. elegans"/>
</dbReference>
<dbReference type="PhylomeDB" id="Q1NZ32"/>
<dbReference type="Bgee" id="WBGene00017860">
    <property type="expression patterns" value="Expressed in pharyngeal muscle cell (C elegans) and 1 other cell type or tissue"/>
</dbReference>
<dbReference type="Proteomes" id="UP000001940">
    <property type="component" value="Chromosome I"/>
</dbReference>
<evidence type="ECO:0000256" key="5">
    <source>
        <dbReference type="ARBA" id="ARBA00023273"/>
    </source>
</evidence>
<dbReference type="SMART" id="SM00537">
    <property type="entry name" value="DCX"/>
    <property type="match status" value="1"/>
</dbReference>
<protein>
    <submittedName>
        <fullName evidence="8">Doublecortin domain-containing protein</fullName>
    </submittedName>
</protein>
<dbReference type="InterPro" id="IPR003533">
    <property type="entry name" value="Doublecortin_dom"/>
</dbReference>
<dbReference type="AGR" id="WB:WBGene00017860"/>
<evidence type="ECO:0000256" key="2">
    <source>
        <dbReference type="ARBA" id="ARBA00004496"/>
    </source>
</evidence>
<dbReference type="Gene3D" id="3.10.20.230">
    <property type="entry name" value="Doublecortin domain"/>
    <property type="match status" value="1"/>
</dbReference>
<dbReference type="InParanoid" id="Q1NZ32"/>
<dbReference type="OMA" id="IMKTYEN"/>
<dbReference type="SMR" id="Q1NZ32"/>
<keyword evidence="9" id="KW-1185">Reference proteome</keyword>
<dbReference type="RefSeq" id="NP_491601.4">
    <property type="nucleotide sequence ID" value="NM_059200.4"/>
</dbReference>
<evidence type="ECO:0000256" key="6">
    <source>
        <dbReference type="SAM" id="MobiDB-lite"/>
    </source>
</evidence>
<dbReference type="GO" id="GO:0005737">
    <property type="term" value="C:cytoplasm"/>
    <property type="evidence" value="ECO:0007669"/>
    <property type="project" value="UniProtKB-SubCell"/>
</dbReference>
<dbReference type="eggNOG" id="ENOG502SVUR">
    <property type="taxonomic scope" value="Eukaryota"/>
</dbReference>